<dbReference type="AlphaFoldDB" id="A0A5C1A510"/>
<name>A0A5C1A510_9BACT</name>
<comment type="pathway">
    <text evidence="1 7">Pyrimidine metabolism; UMP biosynthesis via de novo pathway; UMP from orotate: step 2/2.</text>
</comment>
<dbReference type="EMBL" id="CP042425">
    <property type="protein sequence ID" value="QEL13487.1"/>
    <property type="molecule type" value="Genomic_DNA"/>
</dbReference>
<keyword evidence="5 7" id="KW-0456">Lyase</keyword>
<dbReference type="InterPro" id="IPR011060">
    <property type="entry name" value="RibuloseP-bd_barrel"/>
</dbReference>
<accession>A0A5C1A510</accession>
<feature type="domain" description="Orotidine 5'-phosphate decarboxylase" evidence="8">
    <location>
        <begin position="17"/>
        <end position="262"/>
    </location>
</feature>
<keyword evidence="3 7" id="KW-0210">Decarboxylase</keyword>
<comment type="catalytic activity">
    <reaction evidence="6 7">
        <text>orotidine 5'-phosphate + H(+) = UMP + CO2</text>
        <dbReference type="Rhea" id="RHEA:11596"/>
        <dbReference type="ChEBI" id="CHEBI:15378"/>
        <dbReference type="ChEBI" id="CHEBI:16526"/>
        <dbReference type="ChEBI" id="CHEBI:57538"/>
        <dbReference type="ChEBI" id="CHEBI:57865"/>
        <dbReference type="EC" id="4.1.1.23"/>
    </reaction>
</comment>
<dbReference type="InterPro" id="IPR001754">
    <property type="entry name" value="OMPdeCOase_dom"/>
</dbReference>
<evidence type="ECO:0000256" key="2">
    <source>
        <dbReference type="ARBA" id="ARBA00008847"/>
    </source>
</evidence>
<gene>
    <name evidence="7 9" type="primary">pyrF</name>
    <name evidence="9" type="ORF">PX52LOC_00344</name>
</gene>
<dbReference type="InterPro" id="IPR011995">
    <property type="entry name" value="OMPdecase_type-2"/>
</dbReference>
<dbReference type="Gene3D" id="3.20.20.70">
    <property type="entry name" value="Aldolase class I"/>
    <property type="match status" value="1"/>
</dbReference>
<comment type="similarity">
    <text evidence="2 7">Belongs to the OMP decarboxylase family. Type 2 subfamily.</text>
</comment>
<dbReference type="PANTHER" id="PTHR43375:SF1">
    <property type="entry name" value="OROTIDINE 5'-PHOSPHATE DECARBOXYLASE"/>
    <property type="match status" value="1"/>
</dbReference>
<dbReference type="SMART" id="SM00934">
    <property type="entry name" value="OMPdecase"/>
    <property type="match status" value="1"/>
</dbReference>
<reference evidence="10" key="1">
    <citation type="submission" date="2019-08" db="EMBL/GenBank/DDBJ databases">
        <title>Limnoglobus roseus gen. nov., sp. nov., a novel freshwater planctomycete with a giant genome from the family Gemmataceae.</title>
        <authorList>
            <person name="Kulichevskaya I.S."/>
            <person name="Naumoff D.G."/>
            <person name="Miroshnikov K."/>
            <person name="Ivanova A."/>
            <person name="Philippov D.A."/>
            <person name="Hakobyan A."/>
            <person name="Rijpstra I.C."/>
            <person name="Sinninghe Damste J.S."/>
            <person name="Liesack W."/>
            <person name="Dedysh S.N."/>
        </authorList>
    </citation>
    <scope>NUCLEOTIDE SEQUENCE [LARGE SCALE GENOMIC DNA]</scope>
    <source>
        <strain evidence="10">PX52</strain>
    </source>
</reference>
<dbReference type="EC" id="4.1.1.23" evidence="7"/>
<protein>
    <recommendedName>
        <fullName evidence="7">Orotidine 5'-phosphate decarboxylase</fullName>
        <ecNumber evidence="7">4.1.1.23</ecNumber>
    </recommendedName>
    <alternativeName>
        <fullName evidence="7">OMP decarboxylase</fullName>
        <shortName evidence="7">OMPDCase</shortName>
        <shortName evidence="7">OMPdecase</shortName>
    </alternativeName>
</protein>
<keyword evidence="10" id="KW-1185">Reference proteome</keyword>
<dbReference type="KEGG" id="lrs:PX52LOC_00344"/>
<dbReference type="HAMAP" id="MF_01215">
    <property type="entry name" value="OMPdecase_type2"/>
    <property type="match status" value="1"/>
</dbReference>
<dbReference type="GO" id="GO:0004590">
    <property type="term" value="F:orotidine-5'-phosphate decarboxylase activity"/>
    <property type="evidence" value="ECO:0007669"/>
    <property type="project" value="UniProtKB-UniRule"/>
</dbReference>
<dbReference type="PROSITE" id="PS00156">
    <property type="entry name" value="OMPDECASE"/>
    <property type="match status" value="1"/>
</dbReference>
<dbReference type="RefSeq" id="WP_149108455.1">
    <property type="nucleotide sequence ID" value="NZ_CP042425.1"/>
</dbReference>
<dbReference type="InterPro" id="IPR013785">
    <property type="entry name" value="Aldolase_TIM"/>
</dbReference>
<evidence type="ECO:0000313" key="9">
    <source>
        <dbReference type="EMBL" id="QEL13487.1"/>
    </source>
</evidence>
<evidence type="ECO:0000313" key="10">
    <source>
        <dbReference type="Proteomes" id="UP000324974"/>
    </source>
</evidence>
<dbReference type="OrthoDB" id="9808470at2"/>
<dbReference type="GO" id="GO:0044205">
    <property type="term" value="P:'de novo' UMP biosynthetic process"/>
    <property type="evidence" value="ECO:0007669"/>
    <property type="project" value="UniProtKB-UniRule"/>
</dbReference>
<evidence type="ECO:0000256" key="6">
    <source>
        <dbReference type="ARBA" id="ARBA00049157"/>
    </source>
</evidence>
<dbReference type="UniPathway" id="UPA00070">
    <property type="reaction ID" value="UER00120"/>
</dbReference>
<proteinExistence type="inferred from homology"/>
<dbReference type="SUPFAM" id="SSF51366">
    <property type="entry name" value="Ribulose-phoshate binding barrel"/>
    <property type="match status" value="1"/>
</dbReference>
<evidence type="ECO:0000256" key="3">
    <source>
        <dbReference type="ARBA" id="ARBA00022793"/>
    </source>
</evidence>
<evidence type="ECO:0000256" key="5">
    <source>
        <dbReference type="ARBA" id="ARBA00023239"/>
    </source>
</evidence>
<dbReference type="GO" id="GO:0006207">
    <property type="term" value="P:'de novo' pyrimidine nucleobase biosynthetic process"/>
    <property type="evidence" value="ECO:0007669"/>
    <property type="project" value="InterPro"/>
</dbReference>
<sequence length="274" mass="29052">MKTFTDRLADVVRRKGPLCVGIDPRLESLPKSLRDKPPAEAFEAFGLRVLELVAPFAGVVKPQAAFFEQYGPAGFAAMGGILKRAKELGFVTILDAKRGDIASTATAYAEAAFGPTWDADSLTVNPYLGQDAVEPFIATARKGNRGLFVLVRTSNPGAGLFQDLNCDGRPVYRHVAEAVVKWNADRGDVGAVVGATHPNELRELRAAMPGVWLLVPGYGAQGGTAADVKAAYDANGLGAVVNSSRGVTFPFQPDDPDWEAKIVAAAKKAQGELK</sequence>
<evidence type="ECO:0000256" key="4">
    <source>
        <dbReference type="ARBA" id="ARBA00022975"/>
    </source>
</evidence>
<dbReference type="InterPro" id="IPR018089">
    <property type="entry name" value="OMPdecase_AS"/>
</dbReference>
<feature type="active site" description="Proton donor" evidence="7">
    <location>
        <position position="97"/>
    </location>
</feature>
<dbReference type="NCBIfam" id="TIGR02127">
    <property type="entry name" value="pyrF_sub2"/>
    <property type="match status" value="1"/>
</dbReference>
<evidence type="ECO:0000256" key="1">
    <source>
        <dbReference type="ARBA" id="ARBA00004861"/>
    </source>
</evidence>
<dbReference type="PANTHER" id="PTHR43375">
    <property type="entry name" value="OROTIDINE 5'-PHOSPHATE DECARBOXYLASE"/>
    <property type="match status" value="1"/>
</dbReference>
<dbReference type="Proteomes" id="UP000324974">
    <property type="component" value="Chromosome"/>
</dbReference>
<evidence type="ECO:0000259" key="8">
    <source>
        <dbReference type="SMART" id="SM00934"/>
    </source>
</evidence>
<dbReference type="CDD" id="cd04725">
    <property type="entry name" value="OMP_decarboxylase_like"/>
    <property type="match status" value="1"/>
</dbReference>
<evidence type="ECO:0000256" key="7">
    <source>
        <dbReference type="HAMAP-Rule" id="MF_01215"/>
    </source>
</evidence>
<organism evidence="9 10">
    <name type="scientific">Limnoglobus roseus</name>
    <dbReference type="NCBI Taxonomy" id="2598579"/>
    <lineage>
        <taxon>Bacteria</taxon>
        <taxon>Pseudomonadati</taxon>
        <taxon>Planctomycetota</taxon>
        <taxon>Planctomycetia</taxon>
        <taxon>Gemmatales</taxon>
        <taxon>Gemmataceae</taxon>
        <taxon>Limnoglobus</taxon>
    </lineage>
</organism>
<keyword evidence="4 7" id="KW-0665">Pyrimidine biosynthesis</keyword>
<dbReference type="Pfam" id="PF00215">
    <property type="entry name" value="OMPdecase"/>
    <property type="match status" value="1"/>
</dbReference>